<evidence type="ECO:0000313" key="2">
    <source>
        <dbReference type="Proteomes" id="UP001148737"/>
    </source>
</evidence>
<proteinExistence type="predicted"/>
<gene>
    <name evidence="1" type="ORF">NLG97_g11092</name>
</gene>
<organism evidence="1 2">
    <name type="scientific">Lecanicillium saksenae</name>
    <dbReference type="NCBI Taxonomy" id="468837"/>
    <lineage>
        <taxon>Eukaryota</taxon>
        <taxon>Fungi</taxon>
        <taxon>Dikarya</taxon>
        <taxon>Ascomycota</taxon>
        <taxon>Pezizomycotina</taxon>
        <taxon>Sordariomycetes</taxon>
        <taxon>Hypocreomycetidae</taxon>
        <taxon>Hypocreales</taxon>
        <taxon>Cordycipitaceae</taxon>
        <taxon>Lecanicillium</taxon>
    </lineage>
</organism>
<accession>A0ACC1QCS1</accession>
<reference evidence="1" key="1">
    <citation type="submission" date="2022-07" db="EMBL/GenBank/DDBJ databases">
        <title>Genome Sequence of Lecanicillium saksenae.</title>
        <authorList>
            <person name="Buettner E."/>
        </authorList>
    </citation>
    <scope>NUCLEOTIDE SEQUENCE</scope>
    <source>
        <strain evidence="1">VT-O1</strain>
    </source>
</reference>
<dbReference type="Proteomes" id="UP001148737">
    <property type="component" value="Unassembled WGS sequence"/>
</dbReference>
<keyword evidence="2" id="KW-1185">Reference proteome</keyword>
<name>A0ACC1QCS1_9HYPO</name>
<protein>
    <submittedName>
        <fullName evidence="1">Uncharacterized protein</fullName>
    </submittedName>
</protein>
<comment type="caution">
    <text evidence="1">The sequence shown here is derived from an EMBL/GenBank/DDBJ whole genome shotgun (WGS) entry which is preliminary data.</text>
</comment>
<dbReference type="EMBL" id="JANAKD010003243">
    <property type="protein sequence ID" value="KAJ3472318.1"/>
    <property type="molecule type" value="Genomic_DNA"/>
</dbReference>
<evidence type="ECO:0000313" key="1">
    <source>
        <dbReference type="EMBL" id="KAJ3472318.1"/>
    </source>
</evidence>
<sequence length="118" mass="12625">MTCLQKFLISGPLPQCGLTCDALKSAAFGSHPTCYVDSGVCDLPVTDWVQLVITIRDDLLTLDTLKQAVTTGGRCLGHYAEEVKKAIDELKGELAAGGDKAKILAEMAVLKAVQKIFE</sequence>